<organism evidence="1 2">
    <name type="scientific">Scytonema hofmannii FACHB-248</name>
    <dbReference type="NCBI Taxonomy" id="1842502"/>
    <lineage>
        <taxon>Bacteria</taxon>
        <taxon>Bacillati</taxon>
        <taxon>Cyanobacteriota</taxon>
        <taxon>Cyanophyceae</taxon>
        <taxon>Nostocales</taxon>
        <taxon>Scytonemataceae</taxon>
        <taxon>Scytonema</taxon>
    </lineage>
</organism>
<keyword evidence="2" id="KW-1185">Reference proteome</keyword>
<sequence length="113" mass="13237">MILDLYRLGKEIAQDANKLFDKTPHSGKHDLGETVLCDSYNREWKVKVRRTGNRGRYLKIYSYPDYKQRLRASADKYKSYLQITSDEWEVFYRTAGGLQDSRARAILDKLVGI</sequence>
<reference evidence="1 2" key="1">
    <citation type="journal article" date="2020" name="ISME J.">
        <title>Comparative genomics reveals insights into cyanobacterial evolution and habitat adaptation.</title>
        <authorList>
            <person name="Chen M.Y."/>
            <person name="Teng W.K."/>
            <person name="Zhao L."/>
            <person name="Hu C.X."/>
            <person name="Zhou Y.K."/>
            <person name="Han B.P."/>
            <person name="Song L.R."/>
            <person name="Shu W.S."/>
        </authorList>
    </citation>
    <scope>NUCLEOTIDE SEQUENCE [LARGE SCALE GENOMIC DNA]</scope>
    <source>
        <strain evidence="1 2">FACHB-248</strain>
    </source>
</reference>
<dbReference type="RefSeq" id="WP_029635362.1">
    <property type="nucleotide sequence ID" value="NZ_JACJTA010000001.1"/>
</dbReference>
<accession>A0ABR8GHY8</accession>
<gene>
    <name evidence="1" type="ORF">H6G81_00225</name>
</gene>
<comment type="caution">
    <text evidence="1">The sequence shown here is derived from an EMBL/GenBank/DDBJ whole genome shotgun (WGS) entry which is preliminary data.</text>
</comment>
<proteinExistence type="predicted"/>
<dbReference type="EMBL" id="JACJTA010000001">
    <property type="protein sequence ID" value="MBD2602982.1"/>
    <property type="molecule type" value="Genomic_DNA"/>
</dbReference>
<dbReference type="Proteomes" id="UP000660380">
    <property type="component" value="Unassembled WGS sequence"/>
</dbReference>
<evidence type="ECO:0000313" key="2">
    <source>
        <dbReference type="Proteomes" id="UP000660380"/>
    </source>
</evidence>
<name>A0ABR8GHY8_9CYAN</name>
<evidence type="ECO:0000313" key="1">
    <source>
        <dbReference type="EMBL" id="MBD2602982.1"/>
    </source>
</evidence>
<protein>
    <submittedName>
        <fullName evidence="1">Uncharacterized protein</fullName>
    </submittedName>
</protein>